<evidence type="ECO:0000313" key="3">
    <source>
        <dbReference type="Proteomes" id="UP000824469"/>
    </source>
</evidence>
<gene>
    <name evidence="2" type="ORF">KI387_002238</name>
</gene>
<dbReference type="PRINTS" id="PR00625">
    <property type="entry name" value="JDOMAIN"/>
</dbReference>
<dbReference type="PROSITE" id="PS50076">
    <property type="entry name" value="DNAJ_2"/>
    <property type="match status" value="1"/>
</dbReference>
<evidence type="ECO:0000313" key="2">
    <source>
        <dbReference type="EMBL" id="KAH9330130.1"/>
    </source>
</evidence>
<dbReference type="InterPro" id="IPR001623">
    <property type="entry name" value="DnaJ_domain"/>
</dbReference>
<dbReference type="CDD" id="cd06257">
    <property type="entry name" value="DnaJ"/>
    <property type="match status" value="1"/>
</dbReference>
<dbReference type="InterPro" id="IPR036869">
    <property type="entry name" value="J_dom_sf"/>
</dbReference>
<protein>
    <recommendedName>
        <fullName evidence="1">J domain-containing protein</fullName>
    </recommendedName>
</protein>
<dbReference type="PANTHER" id="PTHR44743:SF10">
    <property type="entry name" value="J DOMAIN-CONTAINING PROTEIN"/>
    <property type="match status" value="1"/>
</dbReference>
<organism evidence="2 3">
    <name type="scientific">Taxus chinensis</name>
    <name type="common">Chinese yew</name>
    <name type="synonym">Taxus wallichiana var. chinensis</name>
    <dbReference type="NCBI Taxonomy" id="29808"/>
    <lineage>
        <taxon>Eukaryota</taxon>
        <taxon>Viridiplantae</taxon>
        <taxon>Streptophyta</taxon>
        <taxon>Embryophyta</taxon>
        <taxon>Tracheophyta</taxon>
        <taxon>Spermatophyta</taxon>
        <taxon>Pinopsida</taxon>
        <taxon>Pinidae</taxon>
        <taxon>Conifers II</taxon>
        <taxon>Cupressales</taxon>
        <taxon>Taxaceae</taxon>
        <taxon>Taxus</taxon>
    </lineage>
</organism>
<reference evidence="2 3" key="1">
    <citation type="journal article" date="2021" name="Nat. Plants">
        <title>The Taxus genome provides insights into paclitaxel biosynthesis.</title>
        <authorList>
            <person name="Xiong X."/>
            <person name="Gou J."/>
            <person name="Liao Q."/>
            <person name="Li Y."/>
            <person name="Zhou Q."/>
            <person name="Bi G."/>
            <person name="Li C."/>
            <person name="Du R."/>
            <person name="Wang X."/>
            <person name="Sun T."/>
            <person name="Guo L."/>
            <person name="Liang H."/>
            <person name="Lu P."/>
            <person name="Wu Y."/>
            <person name="Zhang Z."/>
            <person name="Ro D.K."/>
            <person name="Shang Y."/>
            <person name="Huang S."/>
            <person name="Yan J."/>
        </authorList>
    </citation>
    <scope>NUCLEOTIDE SEQUENCE [LARGE SCALE GENOMIC DNA]</scope>
    <source>
        <strain evidence="2">Ta-2019</strain>
    </source>
</reference>
<dbReference type="Pfam" id="PF00226">
    <property type="entry name" value="DnaJ"/>
    <property type="match status" value="1"/>
</dbReference>
<comment type="caution">
    <text evidence="2">The sequence shown here is derived from an EMBL/GenBank/DDBJ whole genome shotgun (WGS) entry which is preliminary data.</text>
</comment>
<feature type="domain" description="J" evidence="1">
    <location>
        <begin position="8"/>
        <end position="77"/>
    </location>
</feature>
<accession>A0AA38GZ85</accession>
<dbReference type="AlphaFoldDB" id="A0AA38GZ85"/>
<proteinExistence type="predicted"/>
<evidence type="ECO:0000259" key="1">
    <source>
        <dbReference type="PROSITE" id="PS50076"/>
    </source>
</evidence>
<dbReference type="InterPro" id="IPR018253">
    <property type="entry name" value="DnaJ_domain_CS"/>
</dbReference>
<sequence length="144" mass="16739">MGSRSTDSFYSILAVDTNSSAEEIRSAYKKQALKWHPDKWSADPCLSEQAKLRFQQIQHAYEVLSNETKRAVYDAGIYESSEDTDAFCDFLDEIVSLMDNVRAESNEEDEAEELRAMFVKMVKEDWFSIDKFEFPLKENIVNKR</sequence>
<dbReference type="SUPFAM" id="SSF46565">
    <property type="entry name" value="Chaperone J-domain"/>
    <property type="match status" value="1"/>
</dbReference>
<dbReference type="SMART" id="SM00271">
    <property type="entry name" value="DnaJ"/>
    <property type="match status" value="1"/>
</dbReference>
<dbReference type="OMA" id="KPENGQD"/>
<dbReference type="Proteomes" id="UP000824469">
    <property type="component" value="Unassembled WGS sequence"/>
</dbReference>
<dbReference type="EMBL" id="JAHRHJ020000001">
    <property type="protein sequence ID" value="KAH9330130.1"/>
    <property type="molecule type" value="Genomic_DNA"/>
</dbReference>
<keyword evidence="3" id="KW-1185">Reference proteome</keyword>
<dbReference type="PROSITE" id="PS00636">
    <property type="entry name" value="DNAJ_1"/>
    <property type="match status" value="1"/>
</dbReference>
<dbReference type="Gene3D" id="1.10.287.110">
    <property type="entry name" value="DnaJ domain"/>
    <property type="match status" value="1"/>
</dbReference>
<dbReference type="PANTHER" id="PTHR44743">
    <property type="entry name" value="PUTATIVE, EXPRESSED-RELATED"/>
    <property type="match status" value="1"/>
</dbReference>
<name>A0AA38GZ85_TAXCH</name>